<protein>
    <submittedName>
        <fullName evidence="1">Aldo/keto reductase</fullName>
    </submittedName>
</protein>
<dbReference type="EMBL" id="SRYB01000011">
    <property type="protein sequence ID" value="TGY78717.1"/>
    <property type="molecule type" value="Genomic_DNA"/>
</dbReference>
<evidence type="ECO:0000313" key="2">
    <source>
        <dbReference type="Proteomes" id="UP000306319"/>
    </source>
</evidence>
<accession>A0AC61RH10</accession>
<organism evidence="1 2">
    <name type="scientific">Lepagella muris</name>
    <dbReference type="NCBI Taxonomy" id="3032870"/>
    <lineage>
        <taxon>Bacteria</taxon>
        <taxon>Pseudomonadati</taxon>
        <taxon>Bacteroidota</taxon>
        <taxon>Bacteroidia</taxon>
        <taxon>Bacteroidales</taxon>
        <taxon>Muribaculaceae</taxon>
        <taxon>Lepagella</taxon>
    </lineage>
</organism>
<keyword evidence="2" id="KW-1185">Reference proteome</keyword>
<dbReference type="Proteomes" id="UP000306319">
    <property type="component" value="Unassembled WGS sequence"/>
</dbReference>
<reference evidence="1" key="1">
    <citation type="submission" date="2019-04" db="EMBL/GenBank/DDBJ databases">
        <title>Microbes associate with the intestines of laboratory mice.</title>
        <authorList>
            <person name="Navarre W."/>
            <person name="Wong E."/>
            <person name="Huang K."/>
            <person name="Tropini C."/>
            <person name="Ng K."/>
            <person name="Yu B."/>
        </authorList>
    </citation>
    <scope>NUCLEOTIDE SEQUENCE</scope>
    <source>
        <strain evidence="1">NM04_E33</strain>
    </source>
</reference>
<name>A0AC61RH10_9BACT</name>
<evidence type="ECO:0000313" key="1">
    <source>
        <dbReference type="EMBL" id="TGY78717.1"/>
    </source>
</evidence>
<comment type="caution">
    <text evidence="1">The sequence shown here is derived from an EMBL/GenBank/DDBJ whole genome shotgun (WGS) entry which is preliminary data.</text>
</comment>
<proteinExistence type="predicted"/>
<gene>
    <name evidence="1" type="ORF">E5331_09080</name>
</gene>
<sequence length="286" mass="31993">MTTKGNMDKTFKLNNGVLIPSVGFGTWQTPDGETAIKAVKCAIADGYRHIDAAAVYANEKSVGEGIRQSGIRREDLFVTSKVWNTERGYDSTLHAFDKTCGDLGLEYLDLYLIHWPAVAKQFDNWREINADTWRAMEHLYKEGRIKAIGVSNFLPHHLEAIAADAEIPVMVNQIEFHPGFMQKDCVEYCNAKDILVEAWSPLGTGRMLTNETLKAIAAKYGKSVAQLCIRWAMQHGVLPLPKSVTPERIRENLDVFGFEISDADMQTIDRMEYCGGSGLAPDEIDF</sequence>